<evidence type="ECO:0000256" key="5">
    <source>
        <dbReference type="ARBA" id="ARBA00022777"/>
    </source>
</evidence>
<dbReference type="PANTHER" id="PTHR43671">
    <property type="entry name" value="SERINE/THREONINE-PROTEIN KINASE NEK"/>
    <property type="match status" value="1"/>
</dbReference>
<dbReference type="Pfam" id="PF00069">
    <property type="entry name" value="Pkinase"/>
    <property type="match status" value="1"/>
</dbReference>
<evidence type="ECO:0000313" key="11">
    <source>
        <dbReference type="EMBL" id="ROO83284.1"/>
    </source>
</evidence>
<evidence type="ECO:0000256" key="8">
    <source>
        <dbReference type="SAM" id="MobiDB-lite"/>
    </source>
</evidence>
<gene>
    <name evidence="11" type="ORF">EDD29_0780</name>
</gene>
<dbReference type="InterPro" id="IPR008271">
    <property type="entry name" value="Ser/Thr_kinase_AS"/>
</dbReference>
<evidence type="ECO:0000256" key="7">
    <source>
        <dbReference type="PROSITE-ProRule" id="PRU10141"/>
    </source>
</evidence>
<dbReference type="PROSITE" id="PS00107">
    <property type="entry name" value="PROTEIN_KINASE_ATP"/>
    <property type="match status" value="1"/>
</dbReference>
<feature type="compositionally biased region" description="Pro residues" evidence="8">
    <location>
        <begin position="411"/>
        <end position="423"/>
    </location>
</feature>
<comment type="similarity">
    <text evidence="1">Belongs to the protein kinase superfamily. NEK Ser/Thr protein kinase family. NIMA subfamily.</text>
</comment>
<sequence>MSRQGRSEQGRSDRSSATSGDTIGPYRLAEVLGEGGMGVVRRGTDPAGRSVAVKLLRGGSDETALRRLAREVDTMRRVRSPFVAQIIDADVTHEPPYIVTQYVQGKTLEQTIDDSGPLAGFALKRLAWGLAEALAAIHASGIVHRDLKPGNVMFAGNGDPILIDFGIAQPVDATRLTSAGMVIGTPGYLAPELLSGDDFRAPADVHAWAGTVIYAATGRPPFGNGTFEQIFAKIIQGTPDLDGVPAPLLPLLRSAMAQHPAERPTAKHVAGLVERIDLEMTMFDQTLLDDRPARSPQPPPPVSPPRDVREIPRQPAGDARLPQPSDFIGQIPPVAPPPPEPYPGQQDPHGTRRFTGTNPFDPYATTDDRPYAPPPPSSALYGPPSTQADPPWGGPQGGHQNPYGSGQPYPSQYPPQPQQPQQPQPWADQARGPETRPDPDRAERPPEPKPFGLYQALGFLLLAGILALAWAVPSTAFVIAFVAATLLRAGDKAAQGTESRRVRRGERDSDLAGTLLRTPLHLPGTLIGTAVITLANLLLGMLVATGLVVAGQRGNTAVTIGVVLAVFLQFWGMGGTGSRRQLARIWGGVLPRREPALIAVLCVGAAVAVLALMVYDSAPDPGAFGPFADWLEDAWRTVKGWVEDFG</sequence>
<reference evidence="11 12" key="1">
    <citation type="submission" date="2018-11" db="EMBL/GenBank/DDBJ databases">
        <title>Sequencing the genomes of 1000 actinobacteria strains.</title>
        <authorList>
            <person name="Klenk H.-P."/>
        </authorList>
    </citation>
    <scope>NUCLEOTIDE SEQUENCE [LARGE SCALE GENOMIC DNA]</scope>
    <source>
        <strain evidence="11 12">DSM 44254</strain>
    </source>
</reference>
<dbReference type="GO" id="GO:0004674">
    <property type="term" value="F:protein serine/threonine kinase activity"/>
    <property type="evidence" value="ECO:0007669"/>
    <property type="project" value="UniProtKB-KW"/>
</dbReference>
<keyword evidence="3" id="KW-0808">Transferase</keyword>
<evidence type="ECO:0000256" key="2">
    <source>
        <dbReference type="ARBA" id="ARBA00012513"/>
    </source>
</evidence>
<feature type="region of interest" description="Disordered" evidence="8">
    <location>
        <begin position="289"/>
        <end position="449"/>
    </location>
</feature>
<dbReference type="PANTHER" id="PTHR43671:SF13">
    <property type="entry name" value="SERINE_THREONINE-PROTEIN KINASE NEK2"/>
    <property type="match status" value="1"/>
</dbReference>
<dbReference type="Proteomes" id="UP000272400">
    <property type="component" value="Unassembled WGS sequence"/>
</dbReference>
<accession>A0A3N1CQ37</accession>
<dbReference type="Gene3D" id="1.10.510.10">
    <property type="entry name" value="Transferase(Phosphotransferase) domain 1"/>
    <property type="match status" value="1"/>
</dbReference>
<protein>
    <recommendedName>
        <fullName evidence="2">non-specific serine/threonine protein kinase</fullName>
        <ecNumber evidence="2">2.7.11.1</ecNumber>
    </recommendedName>
</protein>
<dbReference type="EMBL" id="RJKE01000001">
    <property type="protein sequence ID" value="ROO83284.1"/>
    <property type="molecule type" value="Genomic_DNA"/>
</dbReference>
<feature type="transmembrane region" description="Helical" evidence="9">
    <location>
        <begin position="526"/>
        <end position="550"/>
    </location>
</feature>
<feature type="domain" description="Protein kinase" evidence="10">
    <location>
        <begin position="26"/>
        <end position="283"/>
    </location>
</feature>
<dbReference type="Gene3D" id="3.30.200.20">
    <property type="entry name" value="Phosphorylase Kinase, domain 1"/>
    <property type="match status" value="1"/>
</dbReference>
<dbReference type="PROSITE" id="PS00108">
    <property type="entry name" value="PROTEIN_KINASE_ST"/>
    <property type="match status" value="1"/>
</dbReference>
<feature type="transmembrane region" description="Helical" evidence="9">
    <location>
        <begin position="595"/>
        <end position="615"/>
    </location>
</feature>
<name>A0A3N1CQ37_9ACTN</name>
<evidence type="ECO:0000256" key="4">
    <source>
        <dbReference type="ARBA" id="ARBA00022741"/>
    </source>
</evidence>
<feature type="compositionally biased region" description="Pro residues" evidence="8">
    <location>
        <begin position="295"/>
        <end position="304"/>
    </location>
</feature>
<feature type="compositionally biased region" description="Basic and acidic residues" evidence="8">
    <location>
        <begin position="431"/>
        <end position="447"/>
    </location>
</feature>
<comment type="caution">
    <text evidence="11">The sequence shown here is derived from an EMBL/GenBank/DDBJ whole genome shotgun (WGS) entry which is preliminary data.</text>
</comment>
<dbReference type="InterPro" id="IPR050660">
    <property type="entry name" value="NEK_Ser/Thr_kinase"/>
</dbReference>
<dbReference type="SUPFAM" id="SSF56112">
    <property type="entry name" value="Protein kinase-like (PK-like)"/>
    <property type="match status" value="1"/>
</dbReference>
<evidence type="ECO:0000256" key="1">
    <source>
        <dbReference type="ARBA" id="ARBA00010886"/>
    </source>
</evidence>
<feature type="transmembrane region" description="Helical" evidence="9">
    <location>
        <begin position="556"/>
        <end position="574"/>
    </location>
</feature>
<dbReference type="InterPro" id="IPR011009">
    <property type="entry name" value="Kinase-like_dom_sf"/>
</dbReference>
<dbReference type="RefSeq" id="WP_123662333.1">
    <property type="nucleotide sequence ID" value="NZ_RJKE01000001.1"/>
</dbReference>
<dbReference type="SMART" id="SM00220">
    <property type="entry name" value="S_TKc"/>
    <property type="match status" value="1"/>
</dbReference>
<keyword evidence="5 11" id="KW-0418">Kinase</keyword>
<evidence type="ECO:0000256" key="9">
    <source>
        <dbReference type="SAM" id="Phobius"/>
    </source>
</evidence>
<keyword evidence="9" id="KW-0472">Membrane</keyword>
<organism evidence="11 12">
    <name type="scientific">Actinocorallia herbida</name>
    <dbReference type="NCBI Taxonomy" id="58109"/>
    <lineage>
        <taxon>Bacteria</taxon>
        <taxon>Bacillati</taxon>
        <taxon>Actinomycetota</taxon>
        <taxon>Actinomycetes</taxon>
        <taxon>Streptosporangiales</taxon>
        <taxon>Thermomonosporaceae</taxon>
        <taxon>Actinocorallia</taxon>
    </lineage>
</organism>
<feature type="compositionally biased region" description="Pro residues" evidence="8">
    <location>
        <begin position="333"/>
        <end position="342"/>
    </location>
</feature>
<dbReference type="OrthoDB" id="9762169at2"/>
<evidence type="ECO:0000256" key="3">
    <source>
        <dbReference type="ARBA" id="ARBA00022679"/>
    </source>
</evidence>
<keyword evidence="9" id="KW-1133">Transmembrane helix</keyword>
<dbReference type="InterPro" id="IPR017441">
    <property type="entry name" value="Protein_kinase_ATP_BS"/>
</dbReference>
<dbReference type="GO" id="GO:0005524">
    <property type="term" value="F:ATP binding"/>
    <property type="evidence" value="ECO:0007669"/>
    <property type="project" value="UniProtKB-UniRule"/>
</dbReference>
<feature type="compositionally biased region" description="Basic and acidic residues" evidence="8">
    <location>
        <begin position="1"/>
        <end position="14"/>
    </location>
</feature>
<evidence type="ECO:0000256" key="6">
    <source>
        <dbReference type="ARBA" id="ARBA00022840"/>
    </source>
</evidence>
<feature type="region of interest" description="Disordered" evidence="8">
    <location>
        <begin position="1"/>
        <end position="26"/>
    </location>
</feature>
<proteinExistence type="inferred from homology"/>
<dbReference type="InterPro" id="IPR000719">
    <property type="entry name" value="Prot_kinase_dom"/>
</dbReference>
<evidence type="ECO:0000259" key="10">
    <source>
        <dbReference type="PROSITE" id="PS50011"/>
    </source>
</evidence>
<keyword evidence="12" id="KW-1185">Reference proteome</keyword>
<keyword evidence="4 7" id="KW-0547">Nucleotide-binding</keyword>
<dbReference type="PROSITE" id="PS50011">
    <property type="entry name" value="PROTEIN_KINASE_DOM"/>
    <property type="match status" value="1"/>
</dbReference>
<dbReference type="AlphaFoldDB" id="A0A3N1CQ37"/>
<keyword evidence="11" id="KW-0723">Serine/threonine-protein kinase</keyword>
<feature type="binding site" evidence="7">
    <location>
        <position position="54"/>
    </location>
    <ligand>
        <name>ATP</name>
        <dbReference type="ChEBI" id="CHEBI:30616"/>
    </ligand>
</feature>
<keyword evidence="6 7" id="KW-0067">ATP-binding</keyword>
<keyword evidence="9" id="KW-0812">Transmembrane</keyword>
<dbReference type="CDD" id="cd14014">
    <property type="entry name" value="STKc_PknB_like"/>
    <property type="match status" value="1"/>
</dbReference>
<evidence type="ECO:0000313" key="12">
    <source>
        <dbReference type="Proteomes" id="UP000272400"/>
    </source>
</evidence>
<dbReference type="EC" id="2.7.11.1" evidence="2"/>